<keyword evidence="3" id="KW-0201">Cytochrome c-type biogenesis</keyword>
<feature type="transmembrane region" description="Helical" evidence="6">
    <location>
        <begin position="55"/>
        <end position="75"/>
    </location>
</feature>
<keyword evidence="4 6" id="KW-1133">Transmembrane helix</keyword>
<keyword evidence="2 6" id="KW-0812">Transmembrane</keyword>
<name>A0A543J529_9PSEU</name>
<comment type="caution">
    <text evidence="8">The sequence shown here is derived from an EMBL/GenBank/DDBJ whole genome shotgun (WGS) entry which is preliminary data.</text>
</comment>
<dbReference type="EMBL" id="VFPP01000001">
    <property type="protein sequence ID" value="TQM77930.1"/>
    <property type="molecule type" value="Genomic_DNA"/>
</dbReference>
<dbReference type="GO" id="GO:0017004">
    <property type="term" value="P:cytochrome complex assembly"/>
    <property type="evidence" value="ECO:0007669"/>
    <property type="project" value="UniProtKB-KW"/>
</dbReference>
<feature type="transmembrane region" description="Helical" evidence="6">
    <location>
        <begin position="263"/>
        <end position="287"/>
    </location>
</feature>
<feature type="transmembrane region" description="Helical" evidence="6">
    <location>
        <begin position="14"/>
        <end position="35"/>
    </location>
</feature>
<dbReference type="NCBIfam" id="TIGR03144">
    <property type="entry name" value="cytochr_II_ccsB"/>
    <property type="match status" value="1"/>
</dbReference>
<evidence type="ECO:0000259" key="7">
    <source>
        <dbReference type="Pfam" id="PF01578"/>
    </source>
</evidence>
<keyword evidence="9" id="KW-1185">Reference proteome</keyword>
<dbReference type="RefSeq" id="WP_141974749.1">
    <property type="nucleotide sequence ID" value="NZ_VFPP01000001.1"/>
</dbReference>
<evidence type="ECO:0000256" key="6">
    <source>
        <dbReference type="SAM" id="Phobius"/>
    </source>
</evidence>
<feature type="transmembrane region" description="Helical" evidence="6">
    <location>
        <begin position="87"/>
        <end position="104"/>
    </location>
</feature>
<sequence length="294" mass="31918">MGERLATPALLSDWLFTSAFGVYMLAALLCSTEYALTRHAASPPAFAVRLGRSGVALTVLGGLLHLGSVVLRGVATGRVPWGNMYEYLSAVGLVAVVAWLYVVSRYDMRRMSVFVLLPIASLLFLAGNRLYAEAAPLVPPLRSYWIIIHVAAAIMASGVFLLSGVVSALHLASSGEFRRKGGGGPSRRLPPVDHLDRIAYRTGTVGFLTLTFAIITGAVWAEQTWGRFWGWDPKETVAFVSWVCYAAYLHARATAGWRGRRSAWLNVIGMVVVLFNLFFVNLVAVGLHSYAGVD</sequence>
<accession>A0A543J529</accession>
<evidence type="ECO:0000256" key="1">
    <source>
        <dbReference type="ARBA" id="ARBA00004141"/>
    </source>
</evidence>
<dbReference type="InterPro" id="IPR045062">
    <property type="entry name" value="Cyt_c_biogenesis_CcsA/CcmC"/>
</dbReference>
<keyword evidence="5 6" id="KW-0472">Membrane</keyword>
<dbReference type="PANTHER" id="PTHR30071">
    <property type="entry name" value="HEME EXPORTER PROTEIN C"/>
    <property type="match status" value="1"/>
</dbReference>
<dbReference type="InterPro" id="IPR017562">
    <property type="entry name" value="Cyt_c_biogenesis_CcsA"/>
</dbReference>
<gene>
    <name evidence="8" type="ORF">FHX81_0177</name>
</gene>
<protein>
    <submittedName>
        <fullName evidence="8">Cytochrome c-type biogenesis protein CcsB</fullName>
    </submittedName>
</protein>
<comment type="subcellular location">
    <subcellularLocation>
        <location evidence="1">Membrane</location>
        <topology evidence="1">Multi-pass membrane protein</topology>
    </subcellularLocation>
</comment>
<reference evidence="8 9" key="1">
    <citation type="submission" date="2019-06" db="EMBL/GenBank/DDBJ databases">
        <title>Sequencing the genomes of 1000 actinobacteria strains.</title>
        <authorList>
            <person name="Klenk H.-P."/>
        </authorList>
    </citation>
    <scope>NUCLEOTIDE SEQUENCE [LARGE SCALE GENOMIC DNA]</scope>
    <source>
        <strain evidence="8 9">DSM 45456</strain>
    </source>
</reference>
<organism evidence="8 9">
    <name type="scientific">Saccharothrix saharensis</name>
    <dbReference type="NCBI Taxonomy" id="571190"/>
    <lineage>
        <taxon>Bacteria</taxon>
        <taxon>Bacillati</taxon>
        <taxon>Actinomycetota</taxon>
        <taxon>Actinomycetes</taxon>
        <taxon>Pseudonocardiales</taxon>
        <taxon>Pseudonocardiaceae</taxon>
        <taxon>Saccharothrix</taxon>
    </lineage>
</organism>
<feature type="transmembrane region" description="Helical" evidence="6">
    <location>
        <begin position="144"/>
        <end position="171"/>
    </location>
</feature>
<evidence type="ECO:0000256" key="5">
    <source>
        <dbReference type="ARBA" id="ARBA00023136"/>
    </source>
</evidence>
<dbReference type="PANTHER" id="PTHR30071:SF1">
    <property type="entry name" value="CYTOCHROME B_B6 PROTEIN-RELATED"/>
    <property type="match status" value="1"/>
</dbReference>
<proteinExistence type="predicted"/>
<dbReference type="OrthoDB" id="9814290at2"/>
<feature type="transmembrane region" description="Helical" evidence="6">
    <location>
        <begin position="198"/>
        <end position="221"/>
    </location>
</feature>
<evidence type="ECO:0000313" key="9">
    <source>
        <dbReference type="Proteomes" id="UP000316628"/>
    </source>
</evidence>
<dbReference type="Pfam" id="PF01578">
    <property type="entry name" value="Cytochrom_C_asm"/>
    <property type="match status" value="1"/>
</dbReference>
<dbReference type="InterPro" id="IPR002541">
    <property type="entry name" value="Cyt_c_assembly"/>
</dbReference>
<evidence type="ECO:0000313" key="8">
    <source>
        <dbReference type="EMBL" id="TQM77930.1"/>
    </source>
</evidence>
<dbReference type="GO" id="GO:0020037">
    <property type="term" value="F:heme binding"/>
    <property type="evidence" value="ECO:0007669"/>
    <property type="project" value="InterPro"/>
</dbReference>
<dbReference type="AlphaFoldDB" id="A0A543J529"/>
<feature type="domain" description="Cytochrome c assembly protein" evidence="7">
    <location>
        <begin position="81"/>
        <end position="288"/>
    </location>
</feature>
<evidence type="ECO:0000256" key="2">
    <source>
        <dbReference type="ARBA" id="ARBA00022692"/>
    </source>
</evidence>
<dbReference type="Proteomes" id="UP000316628">
    <property type="component" value="Unassembled WGS sequence"/>
</dbReference>
<evidence type="ECO:0000256" key="3">
    <source>
        <dbReference type="ARBA" id="ARBA00022748"/>
    </source>
</evidence>
<feature type="transmembrane region" description="Helical" evidence="6">
    <location>
        <begin position="233"/>
        <end position="251"/>
    </location>
</feature>
<evidence type="ECO:0000256" key="4">
    <source>
        <dbReference type="ARBA" id="ARBA00022989"/>
    </source>
</evidence>
<dbReference type="GO" id="GO:0005886">
    <property type="term" value="C:plasma membrane"/>
    <property type="evidence" value="ECO:0007669"/>
    <property type="project" value="TreeGrafter"/>
</dbReference>
<feature type="transmembrane region" description="Helical" evidence="6">
    <location>
        <begin position="111"/>
        <end position="132"/>
    </location>
</feature>